<dbReference type="AlphaFoldDB" id="A0A8D5JQA0"/>
<keyword evidence="4" id="KW-0645">Protease</keyword>
<keyword evidence="10 11" id="KW-0472">Membrane</keyword>
<evidence type="ECO:0000256" key="9">
    <source>
        <dbReference type="ARBA" id="ARBA00023049"/>
    </source>
</evidence>
<dbReference type="GO" id="GO:0004222">
    <property type="term" value="F:metalloendopeptidase activity"/>
    <property type="evidence" value="ECO:0007669"/>
    <property type="project" value="InterPro"/>
</dbReference>
<dbReference type="GO" id="GO:0006508">
    <property type="term" value="P:proteolysis"/>
    <property type="evidence" value="ECO:0007669"/>
    <property type="project" value="UniProtKB-KW"/>
</dbReference>
<evidence type="ECO:0000256" key="7">
    <source>
        <dbReference type="ARBA" id="ARBA00022833"/>
    </source>
</evidence>
<comment type="similarity">
    <text evidence="3">Belongs to the peptidase M50B family.</text>
</comment>
<evidence type="ECO:0000259" key="12">
    <source>
        <dbReference type="Pfam" id="PF02163"/>
    </source>
</evidence>
<evidence type="ECO:0000313" key="14">
    <source>
        <dbReference type="Proteomes" id="UP000826725"/>
    </source>
</evidence>
<keyword evidence="8 11" id="KW-1133">Transmembrane helix</keyword>
<keyword evidence="7" id="KW-0862">Zinc</keyword>
<keyword evidence="5 11" id="KW-0812">Transmembrane</keyword>
<dbReference type="Pfam" id="PF02163">
    <property type="entry name" value="Peptidase_M50"/>
    <property type="match status" value="1"/>
</dbReference>
<name>A0A8D5JQA0_9BACT</name>
<protein>
    <recommendedName>
        <fullName evidence="12">Peptidase M50 domain-containing protein</fullName>
    </recommendedName>
</protein>
<proteinExistence type="inferred from homology"/>
<evidence type="ECO:0000256" key="10">
    <source>
        <dbReference type="ARBA" id="ARBA00023136"/>
    </source>
</evidence>
<evidence type="ECO:0000256" key="2">
    <source>
        <dbReference type="ARBA" id="ARBA00004141"/>
    </source>
</evidence>
<evidence type="ECO:0000256" key="4">
    <source>
        <dbReference type="ARBA" id="ARBA00022670"/>
    </source>
</evidence>
<evidence type="ECO:0000256" key="1">
    <source>
        <dbReference type="ARBA" id="ARBA00001947"/>
    </source>
</evidence>
<evidence type="ECO:0000256" key="11">
    <source>
        <dbReference type="SAM" id="Phobius"/>
    </source>
</evidence>
<dbReference type="InterPro" id="IPR004387">
    <property type="entry name" value="Pept_M50_Zn"/>
</dbReference>
<keyword evidence="9" id="KW-0482">Metalloprotease</keyword>
<comment type="cofactor">
    <cofactor evidence="1">
        <name>Zn(2+)</name>
        <dbReference type="ChEBI" id="CHEBI:29105"/>
    </cofactor>
</comment>
<evidence type="ECO:0000256" key="8">
    <source>
        <dbReference type="ARBA" id="ARBA00022989"/>
    </source>
</evidence>
<feature type="transmembrane region" description="Helical" evidence="11">
    <location>
        <begin position="6"/>
        <end position="25"/>
    </location>
</feature>
<gene>
    <name evidence="13" type="ORF">DGMP_05040</name>
</gene>
<evidence type="ECO:0000256" key="3">
    <source>
        <dbReference type="ARBA" id="ARBA00007931"/>
    </source>
</evidence>
<comment type="subcellular location">
    <subcellularLocation>
        <location evidence="2">Membrane</location>
        <topology evidence="2">Multi-pass membrane protein</topology>
    </subcellularLocation>
</comment>
<dbReference type="EMBL" id="AP024086">
    <property type="protein sequence ID" value="BCL59811.1"/>
    <property type="molecule type" value="Genomic_DNA"/>
</dbReference>
<dbReference type="GO" id="GO:0016020">
    <property type="term" value="C:membrane"/>
    <property type="evidence" value="ECO:0007669"/>
    <property type="project" value="UniProtKB-SubCell"/>
</dbReference>
<feature type="domain" description="Peptidase M50" evidence="12">
    <location>
        <begin position="7"/>
        <end position="62"/>
    </location>
</feature>
<evidence type="ECO:0000256" key="5">
    <source>
        <dbReference type="ARBA" id="ARBA00022692"/>
    </source>
</evidence>
<accession>A0A8D5JQA0</accession>
<organism evidence="13 14">
    <name type="scientific">Desulfomarina profundi</name>
    <dbReference type="NCBI Taxonomy" id="2772557"/>
    <lineage>
        <taxon>Bacteria</taxon>
        <taxon>Pseudomonadati</taxon>
        <taxon>Thermodesulfobacteriota</taxon>
        <taxon>Desulfobulbia</taxon>
        <taxon>Desulfobulbales</taxon>
        <taxon>Desulfobulbaceae</taxon>
        <taxon>Desulfomarina</taxon>
    </lineage>
</organism>
<dbReference type="InterPro" id="IPR008915">
    <property type="entry name" value="Peptidase_M50"/>
</dbReference>
<keyword evidence="14" id="KW-1185">Reference proteome</keyword>
<reference evidence="13" key="1">
    <citation type="submission" date="2020-09" db="EMBL/GenBank/DDBJ databases">
        <title>Desulfogranum mesoprofundum gen. nov., sp. nov., a novel mesophilic, sulfate-reducing chemolithoautotroph isolated from a deep-sea hydrothermal vent chimney in the Suiyo Seamount.</title>
        <authorList>
            <person name="Hashimoto Y."/>
            <person name="Nakagawa S."/>
        </authorList>
    </citation>
    <scope>NUCLEOTIDE SEQUENCE</scope>
    <source>
        <strain evidence="13">KT2</strain>
    </source>
</reference>
<dbReference type="KEGG" id="dbk:DGMP_05040"/>
<evidence type="ECO:0000313" key="13">
    <source>
        <dbReference type="EMBL" id="BCL59811.1"/>
    </source>
</evidence>
<sequence length="64" mass="7234">MNTFFSFILVLGLLIFVHELGHFLFAKLFRVRVLKFSLGFGPRLVGKTIGETEYVISAFPLGDL</sequence>
<keyword evidence="6" id="KW-0378">Hydrolase</keyword>
<evidence type="ECO:0000256" key="6">
    <source>
        <dbReference type="ARBA" id="ARBA00022801"/>
    </source>
</evidence>
<dbReference type="PANTHER" id="PTHR42837:SF2">
    <property type="entry name" value="MEMBRANE METALLOPROTEASE ARASP2, CHLOROPLASTIC-RELATED"/>
    <property type="match status" value="1"/>
</dbReference>
<dbReference type="Proteomes" id="UP000826725">
    <property type="component" value="Chromosome"/>
</dbReference>
<dbReference type="PANTHER" id="PTHR42837">
    <property type="entry name" value="REGULATOR OF SIGMA-E PROTEASE RSEP"/>
    <property type="match status" value="1"/>
</dbReference>